<reference evidence="1 2" key="1">
    <citation type="journal article" date="2011" name="PLoS Genet.">
        <title>Finished genome of the fungal wheat pathogen Mycosphaerella graminicola reveals dispensome structure, chromosome plasticity, and stealth pathogenesis.</title>
        <authorList>
            <person name="Goodwin S.B."/>
            <person name="Ben M'barek S."/>
            <person name="Dhillon B."/>
            <person name="Wittenberg A.H.J."/>
            <person name="Crane C.F."/>
            <person name="Hane J.K."/>
            <person name="Foster A.J."/>
            <person name="Van der Lee T.A.J."/>
            <person name="Grimwood J."/>
            <person name="Aerts A."/>
            <person name="Antoniw J."/>
            <person name="Bailey A."/>
            <person name="Bluhm B."/>
            <person name="Bowler J."/>
            <person name="Bristow J."/>
            <person name="van der Burgt A."/>
            <person name="Canto-Canche B."/>
            <person name="Churchill A.C.L."/>
            <person name="Conde-Ferraez L."/>
            <person name="Cools H.J."/>
            <person name="Coutinho P.M."/>
            <person name="Csukai M."/>
            <person name="Dehal P."/>
            <person name="De Wit P."/>
            <person name="Donzelli B."/>
            <person name="van de Geest H.C."/>
            <person name="van Ham R.C.H.J."/>
            <person name="Hammond-Kosack K.E."/>
            <person name="Henrissat B."/>
            <person name="Kilian A."/>
            <person name="Kobayashi A.K."/>
            <person name="Koopmann E."/>
            <person name="Kourmpetis Y."/>
            <person name="Kuzniar A."/>
            <person name="Lindquist E."/>
            <person name="Lombard V."/>
            <person name="Maliepaard C."/>
            <person name="Martins N."/>
            <person name="Mehrabi R."/>
            <person name="Nap J.P.H."/>
            <person name="Ponomarenko A."/>
            <person name="Rudd J.J."/>
            <person name="Salamov A."/>
            <person name="Schmutz J."/>
            <person name="Schouten H.J."/>
            <person name="Shapiro H."/>
            <person name="Stergiopoulos I."/>
            <person name="Torriani S.F.F."/>
            <person name="Tu H."/>
            <person name="de Vries R.P."/>
            <person name="Waalwijk C."/>
            <person name="Ware S.B."/>
            <person name="Wiebenga A."/>
            <person name="Zwiers L.-H."/>
            <person name="Oliver R.P."/>
            <person name="Grigoriev I.V."/>
            <person name="Kema G.H.J."/>
        </authorList>
    </citation>
    <scope>NUCLEOTIDE SEQUENCE [LARGE SCALE GENOMIC DNA]</scope>
    <source>
        <strain evidence="2">CBS 115943 / IPO323</strain>
    </source>
</reference>
<dbReference type="GeneID" id="13402525"/>
<dbReference type="Proteomes" id="UP000008062">
    <property type="component" value="Chromosome 9"/>
</dbReference>
<evidence type="ECO:0000313" key="1">
    <source>
        <dbReference type="EMBL" id="EGP84704.1"/>
    </source>
</evidence>
<dbReference type="InParanoid" id="F9XK07"/>
<dbReference type="HOGENOM" id="CLU_2387876_0_0_1"/>
<accession>F9XK07</accession>
<proteinExistence type="predicted"/>
<protein>
    <submittedName>
        <fullName evidence="1">Uncharacterized protein</fullName>
    </submittedName>
</protein>
<dbReference type="EMBL" id="CM001204">
    <property type="protein sequence ID" value="EGP84704.1"/>
    <property type="molecule type" value="Genomic_DNA"/>
</dbReference>
<dbReference type="RefSeq" id="XP_003849728.1">
    <property type="nucleotide sequence ID" value="XM_003849680.1"/>
</dbReference>
<gene>
    <name evidence="1" type="ORF">MYCGRDRAFT_62361</name>
</gene>
<keyword evidence="2" id="KW-1185">Reference proteome</keyword>
<dbReference type="KEGG" id="ztr:MYCGRDRAFT_62361"/>
<name>F9XK07_ZYMTI</name>
<dbReference type="AlphaFoldDB" id="F9XK07"/>
<organism evidence="1 2">
    <name type="scientific">Zymoseptoria tritici (strain CBS 115943 / IPO323)</name>
    <name type="common">Speckled leaf blotch fungus</name>
    <name type="synonym">Septoria tritici</name>
    <dbReference type="NCBI Taxonomy" id="336722"/>
    <lineage>
        <taxon>Eukaryota</taxon>
        <taxon>Fungi</taxon>
        <taxon>Dikarya</taxon>
        <taxon>Ascomycota</taxon>
        <taxon>Pezizomycotina</taxon>
        <taxon>Dothideomycetes</taxon>
        <taxon>Dothideomycetidae</taxon>
        <taxon>Mycosphaerellales</taxon>
        <taxon>Mycosphaerellaceae</taxon>
        <taxon>Zymoseptoria</taxon>
    </lineage>
</organism>
<sequence length="94" mass="10725">MNAGAYFWIRAKTAARRAGFSRKSAADSSARKAALGKAERRQEVSIAWTAKSPIVTGEKSDLESVPVEREVFWRLEVRVAECWTARRAVWRWLE</sequence>
<evidence type="ECO:0000313" key="2">
    <source>
        <dbReference type="Proteomes" id="UP000008062"/>
    </source>
</evidence>